<evidence type="ECO:0000256" key="10">
    <source>
        <dbReference type="ARBA" id="ARBA00023204"/>
    </source>
</evidence>
<dbReference type="InterPro" id="IPR011604">
    <property type="entry name" value="PDDEXK-like_dom_sf"/>
</dbReference>
<keyword evidence="4" id="KW-0227">DNA damage</keyword>
<evidence type="ECO:0000313" key="18">
    <source>
        <dbReference type="EMBL" id="ARD98851.1"/>
    </source>
</evidence>
<evidence type="ECO:0000256" key="11">
    <source>
        <dbReference type="ARBA" id="ARBA00023235"/>
    </source>
</evidence>
<protein>
    <recommendedName>
        <fullName evidence="13">DNA 3'-5' helicase</fullName>
        <ecNumber evidence="13">5.6.2.4</ecNumber>
    </recommendedName>
</protein>
<keyword evidence="10" id="KW-0234">DNA repair</keyword>
<dbReference type="Gene3D" id="1.10.10.160">
    <property type="match status" value="1"/>
</dbReference>
<evidence type="ECO:0000259" key="17">
    <source>
        <dbReference type="PROSITE" id="PS51217"/>
    </source>
</evidence>
<evidence type="ECO:0000256" key="14">
    <source>
        <dbReference type="ARBA" id="ARBA00048988"/>
    </source>
</evidence>
<dbReference type="CDD" id="cd17932">
    <property type="entry name" value="DEXQc_UvrD"/>
    <property type="match status" value="1"/>
</dbReference>
<dbReference type="EC" id="5.6.2.4" evidence="13"/>
<gene>
    <name evidence="18" type="ORF">LL275_1221</name>
</gene>
<keyword evidence="3 15" id="KW-0547">Nucleotide-binding</keyword>
<dbReference type="GO" id="GO:0003677">
    <property type="term" value="F:DNA binding"/>
    <property type="evidence" value="ECO:0007669"/>
    <property type="project" value="UniProtKB-KW"/>
</dbReference>
<evidence type="ECO:0000256" key="4">
    <source>
        <dbReference type="ARBA" id="ARBA00022763"/>
    </source>
</evidence>
<dbReference type="Gene3D" id="3.40.50.300">
    <property type="entry name" value="P-loop containing nucleotide triphosphate hydrolases"/>
    <property type="match status" value="3"/>
</dbReference>
<comment type="similarity">
    <text evidence="1">Belongs to the helicase family. UvrD subfamily.</text>
</comment>
<evidence type="ECO:0000256" key="15">
    <source>
        <dbReference type="PROSITE-ProRule" id="PRU00560"/>
    </source>
</evidence>
<dbReference type="InterPro" id="IPR000212">
    <property type="entry name" value="DNA_helicase_UvrD/REP"/>
</dbReference>
<dbReference type="Pfam" id="PF13361">
    <property type="entry name" value="UvrD_C"/>
    <property type="match status" value="1"/>
</dbReference>
<dbReference type="InterPro" id="IPR027417">
    <property type="entry name" value="P-loop_NTPase"/>
</dbReference>
<evidence type="ECO:0000256" key="12">
    <source>
        <dbReference type="ARBA" id="ARBA00034617"/>
    </source>
</evidence>
<evidence type="ECO:0000256" key="8">
    <source>
        <dbReference type="ARBA" id="ARBA00022840"/>
    </source>
</evidence>
<dbReference type="PROSITE" id="PS51198">
    <property type="entry name" value="UVRD_HELICASE_ATP_BIND"/>
    <property type="match status" value="1"/>
</dbReference>
<keyword evidence="11" id="KW-0413">Isomerase</keyword>
<dbReference type="Gene3D" id="3.90.320.10">
    <property type="match status" value="2"/>
</dbReference>
<evidence type="ECO:0000259" key="16">
    <source>
        <dbReference type="PROSITE" id="PS51198"/>
    </source>
</evidence>
<evidence type="ECO:0000256" key="9">
    <source>
        <dbReference type="ARBA" id="ARBA00023125"/>
    </source>
</evidence>
<dbReference type="InterPro" id="IPR014017">
    <property type="entry name" value="DNA_helicase_UvrD-like_C"/>
</dbReference>
<dbReference type="Pfam" id="PF12705">
    <property type="entry name" value="PDDEXK_1"/>
    <property type="match status" value="2"/>
</dbReference>
<comment type="catalytic activity">
    <reaction evidence="14">
        <text>ATP + H2O = ADP + phosphate + H(+)</text>
        <dbReference type="Rhea" id="RHEA:13065"/>
        <dbReference type="ChEBI" id="CHEBI:15377"/>
        <dbReference type="ChEBI" id="CHEBI:15378"/>
        <dbReference type="ChEBI" id="CHEBI:30616"/>
        <dbReference type="ChEBI" id="CHEBI:43474"/>
        <dbReference type="ChEBI" id="CHEBI:456216"/>
        <dbReference type="EC" id="5.6.2.4"/>
    </reaction>
</comment>
<accession>A0A1V0NFX9</accession>
<dbReference type="RefSeq" id="WP_064973542.1">
    <property type="nucleotide sequence ID" value="NZ_CP015897.1"/>
</dbReference>
<dbReference type="Pfam" id="PF00580">
    <property type="entry name" value="UvrD-helicase"/>
    <property type="match status" value="1"/>
</dbReference>
<dbReference type="GO" id="GO:0000725">
    <property type="term" value="P:recombinational repair"/>
    <property type="evidence" value="ECO:0007669"/>
    <property type="project" value="TreeGrafter"/>
</dbReference>
<keyword evidence="8 15" id="KW-0067">ATP-binding</keyword>
<keyword evidence="7" id="KW-0269">Exonuclease</keyword>
<keyword evidence="2" id="KW-0540">Nuclease</keyword>
<reference evidence="18 19" key="1">
    <citation type="journal article" date="2017" name="BMC Genomics">
        <title>Comparative and functional genomics of the Lactococcus lactis taxon; insights into evolution and niche adaptation.</title>
        <authorList>
            <person name="Kelleher P."/>
            <person name="Bottacini F."/>
            <person name="Mahony J."/>
            <person name="Kilcawley K.N."/>
            <person name="van Sinderen D."/>
        </authorList>
    </citation>
    <scope>NUCLEOTIDE SEQUENCE [LARGE SCALE GENOMIC DNA]</scope>
    <source>
        <strain evidence="18 19">275</strain>
    </source>
</reference>
<dbReference type="EMBL" id="CP015897">
    <property type="protein sequence ID" value="ARD98851.1"/>
    <property type="molecule type" value="Genomic_DNA"/>
</dbReference>
<keyword evidence="5 15" id="KW-0378">Hydrolase</keyword>
<evidence type="ECO:0000256" key="13">
    <source>
        <dbReference type="ARBA" id="ARBA00034808"/>
    </source>
</evidence>
<comment type="catalytic activity">
    <reaction evidence="12">
        <text>Couples ATP hydrolysis with the unwinding of duplex DNA by translocating in the 3'-5' direction.</text>
        <dbReference type="EC" id="5.6.2.4"/>
    </reaction>
</comment>
<dbReference type="PANTHER" id="PTHR11070:SF2">
    <property type="entry name" value="ATP-DEPENDENT DNA HELICASE SRS2"/>
    <property type="match status" value="1"/>
</dbReference>
<evidence type="ECO:0000256" key="1">
    <source>
        <dbReference type="ARBA" id="ARBA00009922"/>
    </source>
</evidence>
<feature type="domain" description="UvrD-like helicase C-terminal" evidence="17">
    <location>
        <begin position="345"/>
        <end position="620"/>
    </location>
</feature>
<dbReference type="InterPro" id="IPR011335">
    <property type="entry name" value="Restrct_endonuc-II-like"/>
</dbReference>
<name>A0A1V0NFX9_LACLL</name>
<evidence type="ECO:0000256" key="2">
    <source>
        <dbReference type="ARBA" id="ARBA00022722"/>
    </source>
</evidence>
<evidence type="ECO:0000256" key="6">
    <source>
        <dbReference type="ARBA" id="ARBA00022806"/>
    </source>
</evidence>
<feature type="domain" description="UvrD-like helicase ATP-binding" evidence="16">
    <location>
        <begin position="14"/>
        <end position="344"/>
    </location>
</feature>
<dbReference type="SUPFAM" id="SSF52980">
    <property type="entry name" value="Restriction endonuclease-like"/>
    <property type="match status" value="1"/>
</dbReference>
<dbReference type="InterPro" id="IPR038726">
    <property type="entry name" value="PDDEXK_AddAB-type"/>
</dbReference>
<dbReference type="SUPFAM" id="SSF52540">
    <property type="entry name" value="P-loop containing nucleoside triphosphate hydrolases"/>
    <property type="match status" value="1"/>
</dbReference>
<evidence type="ECO:0000256" key="3">
    <source>
        <dbReference type="ARBA" id="ARBA00022741"/>
    </source>
</evidence>
<dbReference type="PANTHER" id="PTHR11070">
    <property type="entry name" value="UVRD / RECB / PCRA DNA HELICASE FAMILY MEMBER"/>
    <property type="match status" value="1"/>
</dbReference>
<dbReference type="GO" id="GO:0005524">
    <property type="term" value="F:ATP binding"/>
    <property type="evidence" value="ECO:0007669"/>
    <property type="project" value="UniProtKB-UniRule"/>
</dbReference>
<feature type="binding site" evidence="15">
    <location>
        <begin position="35"/>
        <end position="42"/>
    </location>
    <ligand>
        <name>ATP</name>
        <dbReference type="ChEBI" id="CHEBI:30616"/>
    </ligand>
</feature>
<organism evidence="18 19">
    <name type="scientific">Lactococcus lactis subsp. lactis</name>
    <name type="common">Streptococcus lactis</name>
    <dbReference type="NCBI Taxonomy" id="1360"/>
    <lineage>
        <taxon>Bacteria</taxon>
        <taxon>Bacillati</taxon>
        <taxon>Bacillota</taxon>
        <taxon>Bacilli</taxon>
        <taxon>Lactobacillales</taxon>
        <taxon>Streptococcaceae</taxon>
        <taxon>Lactococcus</taxon>
    </lineage>
</organism>
<keyword evidence="6 15" id="KW-0347">Helicase</keyword>
<dbReference type="Proteomes" id="UP000192085">
    <property type="component" value="Chromosome"/>
</dbReference>
<evidence type="ECO:0000256" key="7">
    <source>
        <dbReference type="ARBA" id="ARBA00022839"/>
    </source>
</evidence>
<evidence type="ECO:0000256" key="5">
    <source>
        <dbReference type="ARBA" id="ARBA00022801"/>
    </source>
</evidence>
<dbReference type="InterPro" id="IPR014016">
    <property type="entry name" value="UvrD-like_ATP-bd"/>
</dbReference>
<sequence>MNISFEEKYAEAYEKLNVKQKKAVDTIDGPVMVVAGPGTGKTQILSRRVANILRQPGIKPEDILCLTYTEAGASEMLDRLEDFIGEEGRNVQVSTIHAFCSNLILSNPEKFGNQPQVISEAAKYEILKEVMDEHIVDGHILFKDKGQRYSSKDQLLDLFSKMKKEDYSKEKITAELDEYFKEIELSAEEDPFYKQFKYAKKYKDKQPGDLKPAFDKEKEKFKKLSQGAEIVEEFSKKVSDKNYYDFDDMLLWTKRKLSEDRELQDKVSSDIKYLLVDEFQDTSVVQNELINLLVKGNANPNIFVVGDDDQSIYRFQGVSADNLEAFKGLYNPELIVLDENYRSSQAIIDTAKKLIVHNPNREDKELQAAGDNKAYAGIVPTITEYETEEDEIKAIVAQIKRLTEKTKDNPKPVLPSEIAVIYGRHSYGKRIASALTQNGIFSQGESENDLLKDNFSKKLLDILTYLSKKRNVGQLRKILYFDFFNISADELSSERNIRGEEKFSSKKIQEIDTKFEALRKKIQNKKQYYSPMRILQDVMNTFEIDEYVMKSQDKYHLVSVWRELYAFMVAECQLIPQLSLSGFLTCLSDLKEMIVSLPINEISASPDNCIQLMTAHGSKGREFEYVFLVRCNDGKNKSQNWPGGENTSARFAYPPFLNGKAINESDLKEEENHRLFYVAMTRAKKELRLSYSKVSPKSHFLEEIGQGISFQQDDLSNEVKTSLQVTVPNLSKESKDNILKNFSFSVSTLNSFLKCPLSFYFNKALGIASEGNEAMTFGSIVHSILQELYVSNENDSQELTQKAVLSKEDALKRAEEIFEKESWKLPTERSRQDDKARGIKIIENLYQVENYIKPGIIAIERKISGIKLGDFKNSDVDLTEFVQIEINGKLDKIELEGDILRVVDYKTGNSKKAQEKLLPPSEVNPLGGDYWRQAVFYHLLLENSDISTDGKKLVTRYVFIEDAEDERGFSETQDFEISQDEVNQVLGQIVDSLQRIKDGNFACGCSILEDDRNHGVYACDYCTMAVQNEKAEEGNLKAIEMATLQQARNNFKSLSVSNLNRFLNCHQSFYFDNVLQLTETAGLTGDKDAKKVKAKTNHAPTGPVFGTLVHETMQAIYEQNLGLDKALEVFDDSLSRHVQEIIDTMGAKELKVRGHKLLENLFESYIPNSCKEVKLEKRLSATLDGKYPINGILDKIEFDDDVIRIVDYKTGSTENAANELEKGNDYWRQAAYYNILIQESSDFDTKGKSVETRYVFVDDENVDARYSMHDIKLSEQEIEEVKTQIRNTLESIRAANFSDGCGREDCDFCRLGKFIDLRK</sequence>
<keyword evidence="9" id="KW-0238">DNA-binding</keyword>
<dbReference type="GO" id="GO:0043138">
    <property type="term" value="F:3'-5' DNA helicase activity"/>
    <property type="evidence" value="ECO:0007669"/>
    <property type="project" value="UniProtKB-EC"/>
</dbReference>
<proteinExistence type="inferred from homology"/>
<dbReference type="InterPro" id="IPR013986">
    <property type="entry name" value="DExx_box_DNA_helicase_dom_sf"/>
</dbReference>
<dbReference type="Gene3D" id="1.10.486.10">
    <property type="entry name" value="PCRA, domain 4"/>
    <property type="match status" value="1"/>
</dbReference>
<evidence type="ECO:0000313" key="19">
    <source>
        <dbReference type="Proteomes" id="UP000192085"/>
    </source>
</evidence>
<dbReference type="PROSITE" id="PS51217">
    <property type="entry name" value="UVRD_HELICASE_CTER"/>
    <property type="match status" value="1"/>
</dbReference>
<dbReference type="GO" id="GO:0004527">
    <property type="term" value="F:exonuclease activity"/>
    <property type="evidence" value="ECO:0007669"/>
    <property type="project" value="UniProtKB-KW"/>
</dbReference>